<proteinExistence type="predicted"/>
<dbReference type="AlphaFoldDB" id="A0AAN6S914"/>
<comment type="caution">
    <text evidence="2">The sequence shown here is derived from an EMBL/GenBank/DDBJ whole genome shotgun (WGS) entry which is preliminary data.</text>
</comment>
<dbReference type="Proteomes" id="UP001303473">
    <property type="component" value="Unassembled WGS sequence"/>
</dbReference>
<keyword evidence="3" id="KW-1185">Reference proteome</keyword>
<evidence type="ECO:0000256" key="1">
    <source>
        <dbReference type="SAM" id="MobiDB-lite"/>
    </source>
</evidence>
<reference evidence="3" key="1">
    <citation type="journal article" date="2023" name="Mol. Phylogenet. Evol.">
        <title>Genome-scale phylogeny and comparative genomics of the fungal order Sordariales.</title>
        <authorList>
            <person name="Hensen N."/>
            <person name="Bonometti L."/>
            <person name="Westerberg I."/>
            <person name="Brannstrom I.O."/>
            <person name="Guillou S."/>
            <person name="Cros-Aarteil S."/>
            <person name="Calhoun S."/>
            <person name="Haridas S."/>
            <person name="Kuo A."/>
            <person name="Mondo S."/>
            <person name="Pangilinan J."/>
            <person name="Riley R."/>
            <person name="LaButti K."/>
            <person name="Andreopoulos B."/>
            <person name="Lipzen A."/>
            <person name="Chen C."/>
            <person name="Yan M."/>
            <person name="Daum C."/>
            <person name="Ng V."/>
            <person name="Clum A."/>
            <person name="Steindorff A."/>
            <person name="Ohm R.A."/>
            <person name="Martin F."/>
            <person name="Silar P."/>
            <person name="Natvig D.O."/>
            <person name="Lalanne C."/>
            <person name="Gautier V."/>
            <person name="Ament-Velasquez S.L."/>
            <person name="Kruys A."/>
            <person name="Hutchinson M.I."/>
            <person name="Powell A.J."/>
            <person name="Barry K."/>
            <person name="Miller A.N."/>
            <person name="Grigoriev I.V."/>
            <person name="Debuchy R."/>
            <person name="Gladieux P."/>
            <person name="Hiltunen Thoren M."/>
            <person name="Johannesson H."/>
        </authorList>
    </citation>
    <scope>NUCLEOTIDE SEQUENCE [LARGE SCALE GENOMIC DNA]</scope>
    <source>
        <strain evidence="3">CBS 340.73</strain>
    </source>
</reference>
<name>A0AAN6S914_9PEZI</name>
<feature type="region of interest" description="Disordered" evidence="1">
    <location>
        <begin position="38"/>
        <end position="70"/>
    </location>
</feature>
<accession>A0AAN6S914</accession>
<dbReference type="EMBL" id="MU853759">
    <property type="protein sequence ID" value="KAK3944523.1"/>
    <property type="molecule type" value="Genomic_DNA"/>
</dbReference>
<evidence type="ECO:0000313" key="2">
    <source>
        <dbReference type="EMBL" id="KAK3944523.1"/>
    </source>
</evidence>
<gene>
    <name evidence="2" type="ORF">QBC46DRAFT_374553</name>
</gene>
<protein>
    <submittedName>
        <fullName evidence="2">Uncharacterized protein</fullName>
    </submittedName>
</protein>
<organism evidence="2 3">
    <name type="scientific">Diplogelasinospora grovesii</name>
    <dbReference type="NCBI Taxonomy" id="303347"/>
    <lineage>
        <taxon>Eukaryota</taxon>
        <taxon>Fungi</taxon>
        <taxon>Dikarya</taxon>
        <taxon>Ascomycota</taxon>
        <taxon>Pezizomycotina</taxon>
        <taxon>Sordariomycetes</taxon>
        <taxon>Sordariomycetidae</taxon>
        <taxon>Sordariales</taxon>
        <taxon>Diplogelasinosporaceae</taxon>
        <taxon>Diplogelasinospora</taxon>
    </lineage>
</organism>
<evidence type="ECO:0000313" key="3">
    <source>
        <dbReference type="Proteomes" id="UP001303473"/>
    </source>
</evidence>
<sequence>MPGKPGPCWNPRSRWREVACSLPLFGCDPPELVKLPYSHERSADGEAENEATGVLSSEGLSRVRPKTKAR</sequence>